<dbReference type="RefSeq" id="XP_062734665.1">
    <property type="nucleotide sequence ID" value="XM_062876104.1"/>
</dbReference>
<keyword evidence="3" id="KW-1185">Reference proteome</keyword>
<keyword evidence="1" id="KW-1133">Transmembrane helix</keyword>
<reference evidence="2 3" key="1">
    <citation type="journal article" date="2023" name="bioRxiv">
        <title>High-quality genome assemblies of four members of thePodospora anserinaspecies complex.</title>
        <authorList>
            <person name="Ament-Velasquez S.L."/>
            <person name="Vogan A.A."/>
            <person name="Wallerman O."/>
            <person name="Hartmann F."/>
            <person name="Gautier V."/>
            <person name="Silar P."/>
            <person name="Giraud T."/>
            <person name="Johannesson H."/>
        </authorList>
    </citation>
    <scope>NUCLEOTIDE SEQUENCE [LARGE SCALE GENOMIC DNA]</scope>
    <source>
        <strain evidence="2 3">CBS 112042</strain>
    </source>
</reference>
<feature type="transmembrane region" description="Helical" evidence="1">
    <location>
        <begin position="30"/>
        <end position="49"/>
    </location>
</feature>
<evidence type="ECO:0000313" key="2">
    <source>
        <dbReference type="EMBL" id="KAK4645689.1"/>
    </source>
</evidence>
<dbReference type="GeneID" id="87895586"/>
<name>A0ABR0FRD3_9PEZI</name>
<accession>A0ABR0FRD3</accession>
<proteinExistence type="predicted"/>
<keyword evidence="1" id="KW-0812">Transmembrane</keyword>
<evidence type="ECO:0000313" key="3">
    <source>
        <dbReference type="Proteomes" id="UP001322138"/>
    </source>
</evidence>
<sequence>MQSFVTYQQPLPASRWVIFLLAVSSKHVSYLSPLLIPLLTFLYLFFCLFKRFQMPLLFSSYICSPYSFDFKASAMALGTLFLHLLVPLFQRSRRGLTNSFGIPFLKFANTFIDSIITSAYTLFQNILRACECLQRFVPSSPLPTGQHPTLSTSPPLAFNLYPSTRSTMAMELHAKAQAEGDKPLAWDKLTDWGRRRYPTAAKKTIGQEKRKAAIAEQNARRARWRTTLWPRGLGAVDPGLSSGNFGGVEGEQLAQAGEESVDLSLGLEDLQAPVASHFEEQMGTSDLYGLGVLEGI</sequence>
<keyword evidence="1" id="KW-0472">Membrane</keyword>
<dbReference type="Proteomes" id="UP001322138">
    <property type="component" value="Unassembled WGS sequence"/>
</dbReference>
<evidence type="ECO:0000256" key="1">
    <source>
        <dbReference type="SAM" id="Phobius"/>
    </source>
</evidence>
<comment type="caution">
    <text evidence="2">The sequence shown here is derived from an EMBL/GenBank/DDBJ whole genome shotgun (WGS) entry which is preliminary data.</text>
</comment>
<feature type="transmembrane region" description="Helical" evidence="1">
    <location>
        <begin position="70"/>
        <end position="89"/>
    </location>
</feature>
<organism evidence="2 3">
    <name type="scientific">Podospora bellae-mahoneyi</name>
    <dbReference type="NCBI Taxonomy" id="2093777"/>
    <lineage>
        <taxon>Eukaryota</taxon>
        <taxon>Fungi</taxon>
        <taxon>Dikarya</taxon>
        <taxon>Ascomycota</taxon>
        <taxon>Pezizomycotina</taxon>
        <taxon>Sordariomycetes</taxon>
        <taxon>Sordariomycetidae</taxon>
        <taxon>Sordariales</taxon>
        <taxon>Podosporaceae</taxon>
        <taxon>Podospora</taxon>
    </lineage>
</organism>
<protein>
    <submittedName>
        <fullName evidence="2">Uncharacterized protein</fullName>
    </submittedName>
</protein>
<dbReference type="EMBL" id="JAFFGZ010000004">
    <property type="protein sequence ID" value="KAK4645689.1"/>
    <property type="molecule type" value="Genomic_DNA"/>
</dbReference>
<gene>
    <name evidence="2" type="ORF">QC761_203725</name>
</gene>